<dbReference type="InterPro" id="IPR049975">
    <property type="entry name" value="SAV_915-like_dom"/>
</dbReference>
<organism evidence="2 3">
    <name type="scientific">Actinomadura rayongensis</name>
    <dbReference type="NCBI Taxonomy" id="1429076"/>
    <lineage>
        <taxon>Bacteria</taxon>
        <taxon>Bacillati</taxon>
        <taxon>Actinomycetota</taxon>
        <taxon>Actinomycetes</taxon>
        <taxon>Streptosporangiales</taxon>
        <taxon>Thermomonosporaceae</taxon>
        <taxon>Actinomadura</taxon>
    </lineage>
</organism>
<name>A0A6I4WB02_9ACTN</name>
<dbReference type="Proteomes" id="UP000431901">
    <property type="component" value="Unassembled WGS sequence"/>
</dbReference>
<dbReference type="NCBIfam" id="NF042914">
    <property type="entry name" value="SAV915_dom"/>
    <property type="match status" value="1"/>
</dbReference>
<sequence length="97" mass="9873">MDLSAEERVLFVPVRTSGCGAASLLLARLAGGGRVAVAFSSAERLAAVLGARQPAVRLAVPALRAMLRPLGVDRVQIDPDAVAEIPSHPGALAPVPA</sequence>
<evidence type="ECO:0000313" key="3">
    <source>
        <dbReference type="Proteomes" id="UP000431901"/>
    </source>
</evidence>
<dbReference type="EMBL" id="WUTW01000001">
    <property type="protein sequence ID" value="MXQ64244.1"/>
    <property type="molecule type" value="Genomic_DNA"/>
</dbReference>
<dbReference type="RefSeq" id="WP_161102284.1">
    <property type="nucleotide sequence ID" value="NZ_JBHLYI010000014.1"/>
</dbReference>
<dbReference type="AlphaFoldDB" id="A0A6I4WB02"/>
<gene>
    <name evidence="2" type="ORF">GQ466_09355</name>
</gene>
<keyword evidence="3" id="KW-1185">Reference proteome</keyword>
<dbReference type="OrthoDB" id="4238227at2"/>
<evidence type="ECO:0000259" key="1">
    <source>
        <dbReference type="Pfam" id="PF07179"/>
    </source>
</evidence>
<evidence type="ECO:0000313" key="2">
    <source>
        <dbReference type="EMBL" id="MXQ64244.1"/>
    </source>
</evidence>
<dbReference type="Pfam" id="PF07179">
    <property type="entry name" value="SseB"/>
    <property type="match status" value="1"/>
</dbReference>
<feature type="domain" description="SseB protein N-terminal" evidence="1">
    <location>
        <begin position="11"/>
        <end position="81"/>
    </location>
</feature>
<accession>A0A6I4WB02</accession>
<proteinExistence type="predicted"/>
<protein>
    <recommendedName>
        <fullName evidence="1">SseB protein N-terminal domain-containing protein</fullName>
    </recommendedName>
</protein>
<reference evidence="2 3" key="1">
    <citation type="submission" date="2019-12" db="EMBL/GenBank/DDBJ databases">
        <title>Nocardia macrotermitis sp. nov. and Nocardia aurantia sp. nov., isolated from the gut of the fungus growing-termite Macrotermes natalensis.</title>
        <authorList>
            <person name="Christine B."/>
            <person name="Rene B."/>
        </authorList>
    </citation>
    <scope>NUCLEOTIDE SEQUENCE [LARGE SCALE GENOMIC DNA]</scope>
    <source>
        <strain evidence="2 3">DSM 102126</strain>
    </source>
</reference>
<comment type="caution">
    <text evidence="2">The sequence shown here is derived from an EMBL/GenBank/DDBJ whole genome shotgun (WGS) entry which is preliminary data.</text>
</comment>
<dbReference type="InterPro" id="IPR009839">
    <property type="entry name" value="SseB_N"/>
</dbReference>